<dbReference type="Gene3D" id="2.30.29.210">
    <property type="entry name" value="FACT complex subunit Spt16p/Cdc68p"/>
    <property type="match status" value="1"/>
</dbReference>
<dbReference type="Pfam" id="PF08644">
    <property type="entry name" value="SPT16"/>
    <property type="match status" value="1"/>
</dbReference>
<keyword evidence="1" id="KW-0227">DNA damage</keyword>
<keyword evidence="1" id="KW-0539">Nucleus</keyword>
<reference evidence="3 4" key="1">
    <citation type="journal article" date="2014" name="Nat. Genet.">
        <title>Genome sequence of the hot pepper provides insights into the evolution of pungency in Capsicum species.</title>
        <authorList>
            <person name="Kim S."/>
            <person name="Park M."/>
            <person name="Yeom S.I."/>
            <person name="Kim Y.M."/>
            <person name="Lee J.M."/>
            <person name="Lee H.A."/>
            <person name="Seo E."/>
            <person name="Choi J."/>
            <person name="Cheong K."/>
            <person name="Kim K.T."/>
            <person name="Jung K."/>
            <person name="Lee G.W."/>
            <person name="Oh S.K."/>
            <person name="Bae C."/>
            <person name="Kim S.B."/>
            <person name="Lee H.Y."/>
            <person name="Kim S.Y."/>
            <person name="Kim M.S."/>
            <person name="Kang B.C."/>
            <person name="Jo Y.D."/>
            <person name="Yang H.B."/>
            <person name="Jeong H.J."/>
            <person name="Kang W.H."/>
            <person name="Kwon J.K."/>
            <person name="Shin C."/>
            <person name="Lim J.Y."/>
            <person name="Park J.H."/>
            <person name="Huh J.H."/>
            <person name="Kim J.S."/>
            <person name="Kim B.D."/>
            <person name="Cohen O."/>
            <person name="Paran I."/>
            <person name="Suh M.C."/>
            <person name="Lee S.B."/>
            <person name="Kim Y.K."/>
            <person name="Shin Y."/>
            <person name="Noh S.J."/>
            <person name="Park J."/>
            <person name="Seo Y.S."/>
            <person name="Kwon S.Y."/>
            <person name="Kim H.A."/>
            <person name="Park J.M."/>
            <person name="Kim H.J."/>
            <person name="Choi S.B."/>
            <person name="Bosland P.W."/>
            <person name="Reeves G."/>
            <person name="Jo S.H."/>
            <person name="Lee B.W."/>
            <person name="Cho H.T."/>
            <person name="Choi H.S."/>
            <person name="Lee M.S."/>
            <person name="Yu Y."/>
            <person name="Do Choi Y."/>
            <person name="Park B.S."/>
            <person name="van Deynze A."/>
            <person name="Ashrafi H."/>
            <person name="Hill T."/>
            <person name="Kim W.T."/>
            <person name="Pai H.S."/>
            <person name="Ahn H.K."/>
            <person name="Yeam I."/>
            <person name="Giovannoni J.J."/>
            <person name="Rose J.K."/>
            <person name="Sorensen I."/>
            <person name="Lee S.J."/>
            <person name="Kim R.W."/>
            <person name="Choi I.Y."/>
            <person name="Choi B.S."/>
            <person name="Lim J.S."/>
            <person name="Lee Y.H."/>
            <person name="Choi D."/>
        </authorList>
    </citation>
    <scope>NUCLEOTIDE SEQUENCE [LARGE SCALE GENOMIC DNA]</scope>
    <source>
        <strain evidence="4">cv. CM334</strain>
    </source>
</reference>
<gene>
    <name evidence="3" type="ORF">T459_16974</name>
</gene>
<dbReference type="EMBL" id="AYRZ02000006">
    <property type="protein sequence ID" value="PHT78922.1"/>
    <property type="molecule type" value="Genomic_DNA"/>
</dbReference>
<dbReference type="InterPro" id="IPR040258">
    <property type="entry name" value="Spt16"/>
</dbReference>
<dbReference type="PANTHER" id="PTHR13980:SF24">
    <property type="entry name" value="FACT COMPLEX SUBUNIT"/>
    <property type="match status" value="1"/>
</dbReference>
<keyword evidence="1" id="KW-0158">Chromosome</keyword>
<accession>A0A2G2ZA89</accession>
<dbReference type="GO" id="GO:0006281">
    <property type="term" value="P:DNA repair"/>
    <property type="evidence" value="ECO:0007669"/>
    <property type="project" value="UniProtKB-UniRule"/>
</dbReference>
<evidence type="ECO:0000313" key="3">
    <source>
        <dbReference type="EMBL" id="PHT78922.1"/>
    </source>
</evidence>
<dbReference type="STRING" id="4072.A0A2G2ZA89"/>
<name>A0A2G2ZA89_CAPAN</name>
<keyword evidence="1" id="KW-0805">Transcription regulation</keyword>
<dbReference type="InterPro" id="IPR013953">
    <property type="entry name" value="FACT_SPT16_M"/>
</dbReference>
<comment type="similarity">
    <text evidence="1">Belongs to the peptidase M24 family. SPT16 subfamily.</text>
</comment>
<comment type="caution">
    <text evidence="3">The sequence shown here is derived from an EMBL/GenBank/DDBJ whole genome shotgun (WGS) entry which is preliminary data.</text>
</comment>
<dbReference type="AlphaFoldDB" id="A0A2G2ZA89"/>
<dbReference type="GO" id="GO:0035101">
    <property type="term" value="C:FACT complex"/>
    <property type="evidence" value="ECO:0007669"/>
    <property type="project" value="UniProtKB-UniRule"/>
</dbReference>
<keyword evidence="1" id="KW-0804">Transcription</keyword>
<keyword evidence="1" id="KW-0235">DNA replication</keyword>
<feature type="domain" description="FACT complex subunit SPT16 middle" evidence="2">
    <location>
        <begin position="45"/>
        <end position="97"/>
    </location>
</feature>
<dbReference type="PANTHER" id="PTHR13980">
    <property type="entry name" value="CDC68 RELATED"/>
    <property type="match status" value="1"/>
</dbReference>
<dbReference type="Gramene" id="PHT78922">
    <property type="protein sequence ID" value="PHT78922"/>
    <property type="gene ID" value="T459_16974"/>
</dbReference>
<keyword evidence="4" id="KW-1185">Reference proteome</keyword>
<comment type="subunit">
    <text evidence="1">Component of the FACT complex.</text>
</comment>
<dbReference type="SMR" id="A0A2G2ZA89"/>
<protein>
    <recommendedName>
        <fullName evidence="1">FACT complex subunit</fullName>
    </recommendedName>
</protein>
<comment type="function">
    <text evidence="1">Component of the FACT complex, a general chromatin factor that acts to reorganize nucleosomes. The FACT complex is involved in multiple processes that require DNA as a template such as mRNA elongation, DNA replication and DNA repair. During transcription elongation the FACT complex acts as a histone chaperone that both destabilizes and restores nucleosomal structure. It facilitates the passage of RNA polymerase II and transcription by promoting the dissociation of one histone H2A-H2B dimer from the nucleosome, then subsequently promotes the reestablishment of the nucleosome following the passage of RNA polymerase II.</text>
</comment>
<dbReference type="GO" id="GO:0006260">
    <property type="term" value="P:DNA replication"/>
    <property type="evidence" value="ECO:0007669"/>
    <property type="project" value="UniProtKB-KW"/>
</dbReference>
<comment type="subcellular location">
    <subcellularLocation>
        <location evidence="1">Nucleus</location>
    </subcellularLocation>
    <subcellularLocation>
        <location evidence="1">Chromosome</location>
    </subcellularLocation>
</comment>
<evidence type="ECO:0000259" key="2">
    <source>
        <dbReference type="Pfam" id="PF08644"/>
    </source>
</evidence>
<keyword evidence="1" id="KW-0234">DNA repair</keyword>
<evidence type="ECO:0000256" key="1">
    <source>
        <dbReference type="RuleBase" id="RU367052"/>
    </source>
</evidence>
<proteinExistence type="inferred from homology"/>
<sequence length="106" mass="11848">MKKLLVVLLVEERLPGNSRGAAKASSDLIAYKRINDLPPSREIIIQVDQKNEAIILPIYGTMVPFYVATVKTILSQQDTNCNCYIRIIFNILSTPFTPVDANVVKN</sequence>
<reference evidence="3 4" key="2">
    <citation type="journal article" date="2017" name="Genome Biol.">
        <title>New reference genome sequences of hot pepper reveal the massive evolution of plant disease-resistance genes by retroduplication.</title>
        <authorList>
            <person name="Kim S."/>
            <person name="Park J."/>
            <person name="Yeom S.I."/>
            <person name="Kim Y.M."/>
            <person name="Seo E."/>
            <person name="Kim K.T."/>
            <person name="Kim M.S."/>
            <person name="Lee J.M."/>
            <person name="Cheong K."/>
            <person name="Shin H.S."/>
            <person name="Kim S.B."/>
            <person name="Han K."/>
            <person name="Lee J."/>
            <person name="Park M."/>
            <person name="Lee H.A."/>
            <person name="Lee H.Y."/>
            <person name="Lee Y."/>
            <person name="Oh S."/>
            <person name="Lee J.H."/>
            <person name="Choi E."/>
            <person name="Choi E."/>
            <person name="Lee S.E."/>
            <person name="Jeon J."/>
            <person name="Kim H."/>
            <person name="Choi G."/>
            <person name="Song H."/>
            <person name="Lee J."/>
            <person name="Lee S.C."/>
            <person name="Kwon J.K."/>
            <person name="Lee H.Y."/>
            <person name="Koo N."/>
            <person name="Hong Y."/>
            <person name="Kim R.W."/>
            <person name="Kang W.H."/>
            <person name="Huh J.H."/>
            <person name="Kang B.C."/>
            <person name="Yang T.J."/>
            <person name="Lee Y.H."/>
            <person name="Bennetzen J.L."/>
            <person name="Choi D."/>
        </authorList>
    </citation>
    <scope>NUCLEOTIDE SEQUENCE [LARGE SCALE GENOMIC DNA]</scope>
    <source>
        <strain evidence="4">cv. CM334</strain>
    </source>
</reference>
<organism evidence="3 4">
    <name type="scientific">Capsicum annuum</name>
    <name type="common">Capsicum pepper</name>
    <dbReference type="NCBI Taxonomy" id="4072"/>
    <lineage>
        <taxon>Eukaryota</taxon>
        <taxon>Viridiplantae</taxon>
        <taxon>Streptophyta</taxon>
        <taxon>Embryophyta</taxon>
        <taxon>Tracheophyta</taxon>
        <taxon>Spermatophyta</taxon>
        <taxon>Magnoliopsida</taxon>
        <taxon>eudicotyledons</taxon>
        <taxon>Gunneridae</taxon>
        <taxon>Pentapetalae</taxon>
        <taxon>asterids</taxon>
        <taxon>lamiids</taxon>
        <taxon>Solanales</taxon>
        <taxon>Solanaceae</taxon>
        <taxon>Solanoideae</taxon>
        <taxon>Capsiceae</taxon>
        <taxon>Capsicum</taxon>
    </lineage>
</organism>
<dbReference type="Proteomes" id="UP000222542">
    <property type="component" value="Unassembled WGS sequence"/>
</dbReference>
<evidence type="ECO:0000313" key="4">
    <source>
        <dbReference type="Proteomes" id="UP000222542"/>
    </source>
</evidence>